<dbReference type="InterPro" id="IPR057562">
    <property type="entry name" value="Tli3-like_dom"/>
</dbReference>
<evidence type="ECO:0000256" key="1">
    <source>
        <dbReference type="SAM" id="SignalP"/>
    </source>
</evidence>
<reference evidence="3 4" key="1">
    <citation type="journal article" date="2012" name="J. Bacteriol.">
        <title>Complete genome sequence of Klebsiella oxytoca KCTC 1686, used in production of 2,3-butanediol.</title>
        <authorList>
            <person name="Shin S.H."/>
            <person name="Kim S."/>
            <person name="Kim J.Y."/>
            <person name="Lee S."/>
            <person name="Um Y."/>
            <person name="Oh M.K."/>
            <person name="Kim Y.R."/>
            <person name="Lee J."/>
            <person name="Yang K.S."/>
        </authorList>
    </citation>
    <scope>NUCLEOTIDE SEQUENCE [LARGE SCALE GENOMIC DNA]</scope>
    <source>
        <strain evidence="4">ATCC 8724 / DSM 4798 / JCM 20051 / NBRC 3318 / NRRL B-199 / KCTC 1686</strain>
    </source>
</reference>
<keyword evidence="1" id="KW-0732">Signal</keyword>
<dbReference type="EMBL" id="CP003218">
    <property type="protein sequence ID" value="AEX04133.1"/>
    <property type="molecule type" value="Genomic_DNA"/>
</dbReference>
<dbReference type="HOGENOM" id="CLU_101768_0_0_6"/>
<evidence type="ECO:0000313" key="3">
    <source>
        <dbReference type="EMBL" id="AEX04133.1"/>
    </source>
</evidence>
<name>A0A0H3H711_KLEM8</name>
<dbReference type="PROSITE" id="PS51257">
    <property type="entry name" value="PROKAR_LIPOPROTEIN"/>
    <property type="match status" value="1"/>
</dbReference>
<evidence type="ECO:0000259" key="2">
    <source>
        <dbReference type="Pfam" id="PF24316"/>
    </source>
</evidence>
<dbReference type="Pfam" id="PF24316">
    <property type="entry name" value="Tli3"/>
    <property type="match status" value="1"/>
</dbReference>
<feature type="domain" description="Tli3-like" evidence="2">
    <location>
        <begin position="27"/>
        <end position="132"/>
    </location>
</feature>
<dbReference type="SUPFAM" id="SSF110296">
    <property type="entry name" value="Oligoxyloglucan reducing end-specific cellobiohydrolase"/>
    <property type="match status" value="1"/>
</dbReference>
<proteinExistence type="predicted"/>
<dbReference type="RefSeq" id="WP_014228084.1">
    <property type="nucleotide sequence ID" value="NC_016612.1"/>
</dbReference>
<feature type="signal peptide" evidence="1">
    <location>
        <begin position="1"/>
        <end position="20"/>
    </location>
</feature>
<dbReference type="Proteomes" id="UP000007843">
    <property type="component" value="Chromosome"/>
</dbReference>
<evidence type="ECO:0000313" key="4">
    <source>
        <dbReference type="Proteomes" id="UP000007843"/>
    </source>
</evidence>
<dbReference type="AlphaFoldDB" id="A0A0H3H711"/>
<dbReference type="KEGG" id="kox:KOX_12035"/>
<dbReference type="PATRIC" id="fig|1006551.4.peg.2422"/>
<organism evidence="3 4">
    <name type="scientific">Klebsiella michiganensis (strain ATCC 8724 / DSM 4798 / JCM 20051 / NBRC 3318 / NRRL B-199 / KCTC 1686 / BUCSAV 143 / CCM 1901)</name>
    <dbReference type="NCBI Taxonomy" id="1006551"/>
    <lineage>
        <taxon>Bacteria</taxon>
        <taxon>Pseudomonadati</taxon>
        <taxon>Pseudomonadota</taxon>
        <taxon>Gammaproteobacteria</taxon>
        <taxon>Enterobacterales</taxon>
        <taxon>Enterobacteriaceae</taxon>
        <taxon>Klebsiella/Raoultella group</taxon>
        <taxon>Klebsiella</taxon>
    </lineage>
</organism>
<feature type="chain" id="PRO_5002610654" description="Tli3-like domain-containing protein" evidence="1">
    <location>
        <begin position="21"/>
        <end position="252"/>
    </location>
</feature>
<sequence>MKKILIHVLVVGTGALTACSAGTARQTPPTQVVYRFDDHRYLELVGFNCEGALWYTDTQRNIHTEVTSQFYRLFTKKYVHPSEKYIAITYYDVSGVMVSKDYGKTWHDAHFMPGGGAKQYGASGPESDDILSFTVVNDQGFIQTKSGDIYMSSKPFDDPRLQKGGEGIPYSYHNSRGELEQDRLMPGSSGLDWGREYISWNAVAGPDHWSIFAHKPNWQGIPNKVPEVKNYTGWDHMRCDPDLGLTASEQGK</sequence>
<gene>
    <name evidence="3" type="ordered locus">KOX_12035</name>
</gene>
<accession>A0A0H3H711</accession>
<protein>
    <recommendedName>
        <fullName evidence="2">Tli3-like domain-containing protein</fullName>
    </recommendedName>
</protein>